<accession>A0A226BUR5</accession>
<dbReference type="RefSeq" id="WP_089024568.1">
    <property type="nucleotide sequence ID" value="NZ_NIQC01000047.1"/>
</dbReference>
<evidence type="ECO:0000313" key="3">
    <source>
        <dbReference type="EMBL" id="OWZ82715.1"/>
    </source>
</evidence>
<dbReference type="PROSITE" id="PS51257">
    <property type="entry name" value="PROKAR_LIPOPROTEIN"/>
    <property type="match status" value="1"/>
</dbReference>
<dbReference type="AlphaFoldDB" id="A0A226BUR5"/>
<feature type="signal peptide" evidence="1">
    <location>
        <begin position="1"/>
        <end position="26"/>
    </location>
</feature>
<keyword evidence="4" id="KW-1185">Reference proteome</keyword>
<comment type="caution">
    <text evidence="3">The sequence shown here is derived from an EMBL/GenBank/DDBJ whole genome shotgun (WGS) entry which is preliminary data.</text>
</comment>
<name>A0A226BUR5_9FIRM</name>
<dbReference type="EMBL" id="NIQC01000047">
    <property type="protein sequence ID" value="OWZ82715.1"/>
    <property type="molecule type" value="Genomic_DNA"/>
</dbReference>
<feature type="chain" id="PRO_5013393514" description="Bacterial repeat domain-containing protein" evidence="1">
    <location>
        <begin position="27"/>
        <end position="178"/>
    </location>
</feature>
<protein>
    <recommendedName>
        <fullName evidence="2">Bacterial repeat domain-containing protein</fullName>
    </recommendedName>
</protein>
<dbReference type="Gene3D" id="2.60.40.4270">
    <property type="entry name" value="Listeria-Bacteroides repeat domain"/>
    <property type="match status" value="1"/>
</dbReference>
<reference evidence="3 4" key="1">
    <citation type="submission" date="2017-06" db="EMBL/GenBank/DDBJ databases">
        <title>Draft Genome Sequence of Natranaerobius trueperi halophilic, alkalithermophilic bacteria from soda lakes.</title>
        <authorList>
            <person name="Zhao B."/>
        </authorList>
    </citation>
    <scope>NUCLEOTIDE SEQUENCE [LARGE SCALE GENOMIC DNA]</scope>
    <source>
        <strain evidence="3 4">DSM 18760</strain>
    </source>
</reference>
<proteinExistence type="predicted"/>
<sequence>MSLRKLAYLAIVASLTALIAFTTGCAPEEYEVNVQANPEEAGEVTSEGTYEEGEEVKVEAKSKEGYEFEGWYRDEEQVSQDQEYEFEIEDNKKLVANFIKKSHEEEYIRNRIEEELSNNWKMIKENLYSLMKDTVDDPKLSAFEISNINVKLSPNKKIGGECFRIRSCYVCFKWILQY</sequence>
<dbReference type="Proteomes" id="UP000214588">
    <property type="component" value="Unassembled WGS sequence"/>
</dbReference>
<dbReference type="OrthoDB" id="2086498at2"/>
<evidence type="ECO:0000256" key="1">
    <source>
        <dbReference type="SAM" id="SignalP"/>
    </source>
</evidence>
<dbReference type="InterPro" id="IPR044060">
    <property type="entry name" value="Bacterial_rp_domain"/>
</dbReference>
<feature type="domain" description="Bacterial repeat" evidence="2">
    <location>
        <begin position="33"/>
        <end position="100"/>
    </location>
</feature>
<evidence type="ECO:0000313" key="4">
    <source>
        <dbReference type="Proteomes" id="UP000214588"/>
    </source>
</evidence>
<dbReference type="Pfam" id="PF18998">
    <property type="entry name" value="Flg_new_2"/>
    <property type="match status" value="1"/>
</dbReference>
<dbReference type="InterPro" id="IPR042229">
    <property type="entry name" value="Listeria/Bacterioides_rpt_sf"/>
</dbReference>
<gene>
    <name evidence="3" type="ORF">CDO51_12550</name>
</gene>
<evidence type="ECO:0000259" key="2">
    <source>
        <dbReference type="Pfam" id="PF18998"/>
    </source>
</evidence>
<keyword evidence="1" id="KW-0732">Signal</keyword>
<organism evidence="3 4">
    <name type="scientific">Natranaerobius trueperi</name>
    <dbReference type="NCBI Taxonomy" id="759412"/>
    <lineage>
        <taxon>Bacteria</taxon>
        <taxon>Bacillati</taxon>
        <taxon>Bacillota</taxon>
        <taxon>Clostridia</taxon>
        <taxon>Natranaerobiales</taxon>
        <taxon>Natranaerobiaceae</taxon>
        <taxon>Natranaerobius</taxon>
    </lineage>
</organism>